<dbReference type="SUPFAM" id="SSF52540">
    <property type="entry name" value="P-loop containing nucleoside triphosphate hydrolases"/>
    <property type="match status" value="1"/>
</dbReference>
<name>A0A2G7FP41_9EURO</name>
<feature type="transmembrane region" description="Helical" evidence="1">
    <location>
        <begin position="242"/>
        <end position="267"/>
    </location>
</feature>
<keyword evidence="1" id="KW-0812">Transmembrane</keyword>
<gene>
    <name evidence="2" type="ORF">AARAC_011710</name>
</gene>
<dbReference type="PANTHER" id="PTHR36978">
    <property type="entry name" value="P-LOOP CONTAINING NUCLEOTIDE TRIPHOSPHATE HYDROLASE"/>
    <property type="match status" value="1"/>
</dbReference>
<dbReference type="Pfam" id="PF17784">
    <property type="entry name" value="Sulfotransfer_4"/>
    <property type="match status" value="1"/>
</dbReference>
<evidence type="ECO:0008006" key="4">
    <source>
        <dbReference type="Google" id="ProtNLM"/>
    </source>
</evidence>
<dbReference type="Gene3D" id="3.40.50.300">
    <property type="entry name" value="P-loop containing nucleotide triphosphate hydrolases"/>
    <property type="match status" value="1"/>
</dbReference>
<sequence>MASLQSVREPRNREMKILILGLARTGTSSLTAALQQLGYSPYDWPDRCMLGHLPRWTEGPQAKYLSRGRPLEADEMDQLTSNFDAIIDTPCCLLVDELITAYPTAKIILNYRDPDRWLKSMQDTVFAVARWPFWRTLAYTDPRYARAIVQHHITLWDEIWGGDKGERCREKFVEHYNYVRKVVPPQRLLEYQVQEGWGPLCRFLEVEEPKEPFPVVHTGTQFMRTAARGWWDCVARSIRNAAAVAVCVWILAYGFFWGLEVLLRLFVRLD</sequence>
<reference evidence="2 3" key="1">
    <citation type="submission" date="2017-05" db="EMBL/GenBank/DDBJ databases">
        <title>Genome sequence for an aflatoxigenic pathogen of Argentinian peanut, Aspergillus arachidicola.</title>
        <authorList>
            <person name="Moore G."/>
            <person name="Beltz S.B."/>
            <person name="Mack B.M."/>
        </authorList>
    </citation>
    <scope>NUCLEOTIDE SEQUENCE [LARGE SCALE GENOMIC DNA]</scope>
    <source>
        <strain evidence="2 3">CBS 117610</strain>
    </source>
</reference>
<dbReference type="InterPro" id="IPR027417">
    <property type="entry name" value="P-loop_NTPase"/>
</dbReference>
<evidence type="ECO:0000313" key="3">
    <source>
        <dbReference type="Proteomes" id="UP000231358"/>
    </source>
</evidence>
<comment type="caution">
    <text evidence="2">The sequence shown here is derived from an EMBL/GenBank/DDBJ whole genome shotgun (WGS) entry which is preliminary data.</text>
</comment>
<keyword evidence="1" id="KW-0472">Membrane</keyword>
<dbReference type="STRING" id="656916.A0A2G7FP41"/>
<accession>A0A2G7FP41</accession>
<keyword evidence="3" id="KW-1185">Reference proteome</keyword>
<evidence type="ECO:0000256" key="1">
    <source>
        <dbReference type="SAM" id="Phobius"/>
    </source>
</evidence>
<evidence type="ECO:0000313" key="2">
    <source>
        <dbReference type="EMBL" id="PIG82407.1"/>
    </source>
</evidence>
<dbReference type="EMBL" id="NEXV01000525">
    <property type="protein sequence ID" value="PIG82407.1"/>
    <property type="molecule type" value="Genomic_DNA"/>
</dbReference>
<protein>
    <recommendedName>
        <fullName evidence="4">P-loop containing nucleoside triphosphate hydrolase protein</fullName>
    </recommendedName>
</protein>
<dbReference type="Proteomes" id="UP000231358">
    <property type="component" value="Unassembled WGS sequence"/>
</dbReference>
<organism evidence="2 3">
    <name type="scientific">Aspergillus arachidicola</name>
    <dbReference type="NCBI Taxonomy" id="656916"/>
    <lineage>
        <taxon>Eukaryota</taxon>
        <taxon>Fungi</taxon>
        <taxon>Dikarya</taxon>
        <taxon>Ascomycota</taxon>
        <taxon>Pezizomycotina</taxon>
        <taxon>Eurotiomycetes</taxon>
        <taxon>Eurotiomycetidae</taxon>
        <taxon>Eurotiales</taxon>
        <taxon>Aspergillaceae</taxon>
        <taxon>Aspergillus</taxon>
        <taxon>Aspergillus subgen. Circumdati</taxon>
    </lineage>
</organism>
<dbReference type="InterPro" id="IPR040632">
    <property type="entry name" value="Sulfotransfer_4"/>
</dbReference>
<keyword evidence="1" id="KW-1133">Transmembrane helix</keyword>
<dbReference type="AlphaFoldDB" id="A0A2G7FP41"/>
<dbReference type="PANTHER" id="PTHR36978:SF4">
    <property type="entry name" value="P-LOOP CONTAINING NUCLEOSIDE TRIPHOSPHATE HYDROLASE PROTEIN"/>
    <property type="match status" value="1"/>
</dbReference>
<proteinExistence type="predicted"/>